<feature type="domain" description="Epoxide hydrolase N-terminal" evidence="5">
    <location>
        <begin position="6"/>
        <end position="111"/>
    </location>
</feature>
<evidence type="ECO:0000313" key="7">
    <source>
        <dbReference type="Proteomes" id="UP000294225"/>
    </source>
</evidence>
<feature type="active site" description="Proton acceptor" evidence="4">
    <location>
        <position position="350"/>
    </location>
</feature>
<gene>
    <name evidence="6" type="ORF">E0H92_28525</name>
</gene>
<dbReference type="InterPro" id="IPR000639">
    <property type="entry name" value="Epox_hydrolase-like"/>
</dbReference>
<dbReference type="PANTHER" id="PTHR21661:SF35">
    <property type="entry name" value="EPOXIDE HYDROLASE"/>
    <property type="match status" value="1"/>
</dbReference>
<dbReference type="Pfam" id="PF06441">
    <property type="entry name" value="EHN"/>
    <property type="match status" value="1"/>
</dbReference>
<dbReference type="SUPFAM" id="SSF53474">
    <property type="entry name" value="alpha/beta-Hydrolases"/>
    <property type="match status" value="1"/>
</dbReference>
<dbReference type="PIRSF" id="PIRSF001112">
    <property type="entry name" value="Epoxide_hydrolase"/>
    <property type="match status" value="1"/>
</dbReference>
<accession>A0A4R0IKG3</accession>
<keyword evidence="3 6" id="KW-0378">Hydrolase</keyword>
<dbReference type="EMBL" id="SJKC01000004">
    <property type="protein sequence ID" value="TCC33991.1"/>
    <property type="molecule type" value="Genomic_DNA"/>
</dbReference>
<protein>
    <submittedName>
        <fullName evidence="6">Epoxide hydrolase</fullName>
    </submittedName>
</protein>
<dbReference type="RefSeq" id="WP_131498456.1">
    <property type="nucleotide sequence ID" value="NZ_SJKC01000004.1"/>
</dbReference>
<evidence type="ECO:0000256" key="2">
    <source>
        <dbReference type="ARBA" id="ARBA00022797"/>
    </source>
</evidence>
<comment type="similarity">
    <text evidence="1">Belongs to the peptidase S33 family.</text>
</comment>
<dbReference type="GO" id="GO:0004301">
    <property type="term" value="F:epoxide hydrolase activity"/>
    <property type="evidence" value="ECO:0007669"/>
    <property type="project" value="TreeGrafter"/>
</dbReference>
<dbReference type="InterPro" id="IPR010497">
    <property type="entry name" value="Epoxide_hydro_N"/>
</dbReference>
<dbReference type="PRINTS" id="PR00412">
    <property type="entry name" value="EPOXHYDRLASE"/>
</dbReference>
<keyword evidence="2" id="KW-0058">Aromatic hydrocarbons catabolism</keyword>
<reference evidence="6 7" key="1">
    <citation type="submission" date="2019-02" db="EMBL/GenBank/DDBJ databases">
        <title>Kribbella capetownensis sp. nov. and Kribbella speibonae sp. nov., isolated from soil.</title>
        <authorList>
            <person name="Curtis S.M."/>
            <person name="Norton I."/>
            <person name="Everest G.J."/>
            <person name="Meyers P.R."/>
        </authorList>
    </citation>
    <scope>NUCLEOTIDE SEQUENCE [LARGE SCALE GENOMIC DNA]</scope>
    <source>
        <strain evidence="6 7">YM55</strain>
    </source>
</reference>
<evidence type="ECO:0000256" key="1">
    <source>
        <dbReference type="ARBA" id="ARBA00010088"/>
    </source>
</evidence>
<dbReference type="InterPro" id="IPR016292">
    <property type="entry name" value="Epoxide_hydrolase"/>
</dbReference>
<evidence type="ECO:0000313" key="6">
    <source>
        <dbReference type="EMBL" id="TCC33991.1"/>
    </source>
</evidence>
<dbReference type="Gene3D" id="3.40.50.1820">
    <property type="entry name" value="alpha/beta hydrolase"/>
    <property type="match status" value="1"/>
</dbReference>
<dbReference type="GO" id="GO:0097176">
    <property type="term" value="P:epoxide metabolic process"/>
    <property type="evidence" value="ECO:0007669"/>
    <property type="project" value="TreeGrafter"/>
</dbReference>
<evidence type="ECO:0000256" key="4">
    <source>
        <dbReference type="PIRSR" id="PIRSR001112-1"/>
    </source>
</evidence>
<name>A0A4R0IKG3_9ACTN</name>
<dbReference type="PANTHER" id="PTHR21661">
    <property type="entry name" value="EPOXIDE HYDROLASE 1-RELATED"/>
    <property type="match status" value="1"/>
</dbReference>
<sequence length="379" mass="42493">MNSQAITPFRIDVPQHELDDLRYRLDRARFTEELPDAGWGYGVPLGYVRDLVAHWRTAYDWRAWEAKLNRYPQFTTEIDGQRIHFLHVRSPEPDAAPLILTHGWPGSIAEWVDVIGPLTDPRAHGGDPATAFHLVIPSLPGFGFSGPTTERGWGPRRIAAAWAELMTRLGYDRFCVAGNDWGSFVSLELGRLAPERVVGIHVTQIFTGPTGEPGELDDLTEDEEAALANERQFEESMSAYGVLQTQQPQSLAHALADSPVGLLGWHCLIYRGGLDPDFILTNVMIHWLTGTVASAMRIYYEFAQQDAPTAPTTVPLALAQFSEDTKPVRRFVHRDHQNLVSWNVYDRPGHFAATQSPDLLITDIQKFFKSRVVSANRCP</sequence>
<proteinExistence type="inferred from homology"/>
<evidence type="ECO:0000256" key="3">
    <source>
        <dbReference type="ARBA" id="ARBA00022801"/>
    </source>
</evidence>
<feature type="active site" description="Proton donor" evidence="4">
    <location>
        <position position="299"/>
    </location>
</feature>
<evidence type="ECO:0000259" key="5">
    <source>
        <dbReference type="Pfam" id="PF06441"/>
    </source>
</evidence>
<dbReference type="InterPro" id="IPR029058">
    <property type="entry name" value="AB_hydrolase_fold"/>
</dbReference>
<feature type="active site" description="Nucleophile" evidence="4">
    <location>
        <position position="180"/>
    </location>
</feature>
<comment type="caution">
    <text evidence="6">The sequence shown here is derived from an EMBL/GenBank/DDBJ whole genome shotgun (WGS) entry which is preliminary data.</text>
</comment>
<dbReference type="Proteomes" id="UP000294225">
    <property type="component" value="Unassembled WGS sequence"/>
</dbReference>
<dbReference type="AlphaFoldDB" id="A0A4R0IKG3"/>
<organism evidence="6 7">
    <name type="scientific">Kribbella speibonae</name>
    <dbReference type="NCBI Taxonomy" id="1572660"/>
    <lineage>
        <taxon>Bacteria</taxon>
        <taxon>Bacillati</taxon>
        <taxon>Actinomycetota</taxon>
        <taxon>Actinomycetes</taxon>
        <taxon>Propionibacteriales</taxon>
        <taxon>Kribbellaceae</taxon>
        <taxon>Kribbella</taxon>
    </lineage>
</organism>